<proteinExistence type="predicted"/>
<accession>X1D230</accession>
<evidence type="ECO:0000256" key="1">
    <source>
        <dbReference type="SAM" id="MobiDB-lite"/>
    </source>
</evidence>
<sequence length="51" mass="5300">TLPSKPPKTPSGKKVLKIAIITDKDAQTLVDNPGGGTVQGAMRDTKNIINA</sequence>
<evidence type="ECO:0000313" key="2">
    <source>
        <dbReference type="EMBL" id="GAG99167.1"/>
    </source>
</evidence>
<dbReference type="EMBL" id="BART01025297">
    <property type="protein sequence ID" value="GAG99167.1"/>
    <property type="molecule type" value="Genomic_DNA"/>
</dbReference>
<name>X1D230_9ZZZZ</name>
<protein>
    <submittedName>
        <fullName evidence="2">Uncharacterized protein</fullName>
    </submittedName>
</protein>
<gene>
    <name evidence="2" type="ORF">S01H4_45440</name>
</gene>
<comment type="caution">
    <text evidence="2">The sequence shown here is derived from an EMBL/GenBank/DDBJ whole genome shotgun (WGS) entry which is preliminary data.</text>
</comment>
<feature type="region of interest" description="Disordered" evidence="1">
    <location>
        <begin position="31"/>
        <end position="51"/>
    </location>
</feature>
<organism evidence="2">
    <name type="scientific">marine sediment metagenome</name>
    <dbReference type="NCBI Taxonomy" id="412755"/>
    <lineage>
        <taxon>unclassified sequences</taxon>
        <taxon>metagenomes</taxon>
        <taxon>ecological metagenomes</taxon>
    </lineage>
</organism>
<reference evidence="2" key="1">
    <citation type="journal article" date="2014" name="Front. Microbiol.">
        <title>High frequency of phylogenetically diverse reductive dehalogenase-homologous genes in deep subseafloor sedimentary metagenomes.</title>
        <authorList>
            <person name="Kawai M."/>
            <person name="Futagami T."/>
            <person name="Toyoda A."/>
            <person name="Takaki Y."/>
            <person name="Nishi S."/>
            <person name="Hori S."/>
            <person name="Arai W."/>
            <person name="Tsubouchi T."/>
            <person name="Morono Y."/>
            <person name="Uchiyama I."/>
            <person name="Ito T."/>
            <person name="Fujiyama A."/>
            <person name="Inagaki F."/>
            <person name="Takami H."/>
        </authorList>
    </citation>
    <scope>NUCLEOTIDE SEQUENCE</scope>
    <source>
        <strain evidence="2">Expedition CK06-06</strain>
    </source>
</reference>
<dbReference type="AlphaFoldDB" id="X1D230"/>
<feature type="non-terminal residue" evidence="2">
    <location>
        <position position="1"/>
    </location>
</feature>